<protein>
    <submittedName>
        <fullName evidence="2">Uncharacterized protein</fullName>
    </submittedName>
</protein>
<feature type="region of interest" description="Disordered" evidence="1">
    <location>
        <begin position="29"/>
        <end position="91"/>
    </location>
</feature>
<organism evidence="2 3">
    <name type="scientific">Limnoglobus roseus</name>
    <dbReference type="NCBI Taxonomy" id="2598579"/>
    <lineage>
        <taxon>Bacteria</taxon>
        <taxon>Pseudomonadati</taxon>
        <taxon>Planctomycetota</taxon>
        <taxon>Planctomycetia</taxon>
        <taxon>Gemmatales</taxon>
        <taxon>Gemmataceae</taxon>
        <taxon>Limnoglobus</taxon>
    </lineage>
</organism>
<sequence>MDLGRGVVDLLPELADRVVDGLRVALKDSKAPANDVESKRAKVQQQTDAQKAKTPPAVSKGGGATAEQQRAKMVNITQAKSAQQQGPKKAT</sequence>
<dbReference type="KEGG" id="lrs:PX52LOC_01832"/>
<accession>A0A5C1A6W9</accession>
<gene>
    <name evidence="2" type="ORF">PX52LOC_01832</name>
</gene>
<evidence type="ECO:0000313" key="2">
    <source>
        <dbReference type="EMBL" id="QEL14931.1"/>
    </source>
</evidence>
<evidence type="ECO:0000256" key="1">
    <source>
        <dbReference type="SAM" id="MobiDB-lite"/>
    </source>
</evidence>
<dbReference type="Proteomes" id="UP000324974">
    <property type="component" value="Chromosome"/>
</dbReference>
<feature type="compositionally biased region" description="Basic and acidic residues" evidence="1">
    <location>
        <begin position="29"/>
        <end position="40"/>
    </location>
</feature>
<evidence type="ECO:0000313" key="3">
    <source>
        <dbReference type="Proteomes" id="UP000324974"/>
    </source>
</evidence>
<proteinExistence type="predicted"/>
<name>A0A5C1A6W9_9BACT</name>
<keyword evidence="3" id="KW-1185">Reference proteome</keyword>
<reference evidence="3" key="1">
    <citation type="submission" date="2019-08" db="EMBL/GenBank/DDBJ databases">
        <title>Limnoglobus roseus gen. nov., sp. nov., a novel freshwater planctomycete with a giant genome from the family Gemmataceae.</title>
        <authorList>
            <person name="Kulichevskaya I.S."/>
            <person name="Naumoff D.G."/>
            <person name="Miroshnikov K."/>
            <person name="Ivanova A."/>
            <person name="Philippov D.A."/>
            <person name="Hakobyan A."/>
            <person name="Rijpstra I.C."/>
            <person name="Sinninghe Damste J.S."/>
            <person name="Liesack W."/>
            <person name="Dedysh S.N."/>
        </authorList>
    </citation>
    <scope>NUCLEOTIDE SEQUENCE [LARGE SCALE GENOMIC DNA]</scope>
    <source>
        <strain evidence="3">PX52</strain>
    </source>
</reference>
<dbReference type="EMBL" id="CP042425">
    <property type="protein sequence ID" value="QEL14931.1"/>
    <property type="molecule type" value="Genomic_DNA"/>
</dbReference>
<feature type="compositionally biased region" description="Polar residues" evidence="1">
    <location>
        <begin position="75"/>
        <end position="91"/>
    </location>
</feature>
<dbReference type="AlphaFoldDB" id="A0A5C1A6W9"/>